<accession>A0AAW1JTQ1</accession>
<dbReference type="EMBL" id="JBDFQZ010000007">
    <property type="protein sequence ID" value="KAK9707300.1"/>
    <property type="molecule type" value="Genomic_DNA"/>
</dbReference>
<dbReference type="Proteomes" id="UP001443914">
    <property type="component" value="Unassembled WGS sequence"/>
</dbReference>
<dbReference type="SUPFAM" id="SSF57756">
    <property type="entry name" value="Retrovirus zinc finger-like domains"/>
    <property type="match status" value="1"/>
</dbReference>
<evidence type="ECO:0000259" key="1">
    <source>
        <dbReference type="Pfam" id="PF14244"/>
    </source>
</evidence>
<evidence type="ECO:0000313" key="2">
    <source>
        <dbReference type="EMBL" id="KAK9707300.1"/>
    </source>
</evidence>
<proteinExistence type="predicted"/>
<protein>
    <recommendedName>
        <fullName evidence="1">Retrotransposon Copia-like N-terminal domain-containing protein</fullName>
    </recommendedName>
</protein>
<sequence>MSEIPSDSSVRAVNPYALLDDPLYLSPSDQPTLQIVSYHFNGDNFVQWKRDVYFALVAKNKEGFLDGSCKLPPKTDKTHQQWIRCDLLVMKWILNSVEKKIRDTVQYVSSSKELWTEIIDRYGQANSLEIYQLKKDLGAIQQEHMSLVEYYGKFKRIWEHVDTLDPIPLCTCGAVDSCTCSLLKRLLERETCAKLIQFLMGLSDDYENVKTHILTMDPLPPMNKTLALLQKIEKQKQLHDVAELSTDSMAFTSLTSKDTSSGWKKARTEVSAAGNSVTKECSYCHNLGHLKSECFKLKECGYCGRKGHARENCFKLKYGSPAKLGRANTKSSYKDRSNSASYKRTVHSVDVVHSDDIISDPLSEDVPVASLAGHDASASYDPQFVEGIVSTVMDQVMKAFSEKSSGFSSVNFAGPFK</sequence>
<dbReference type="Pfam" id="PF14244">
    <property type="entry name" value="Retrotran_gag_3"/>
    <property type="match status" value="1"/>
</dbReference>
<dbReference type="PANTHER" id="PTHR37610">
    <property type="entry name" value="CCHC-TYPE DOMAIN-CONTAINING PROTEIN"/>
    <property type="match status" value="1"/>
</dbReference>
<evidence type="ECO:0000313" key="3">
    <source>
        <dbReference type="Proteomes" id="UP001443914"/>
    </source>
</evidence>
<dbReference type="InterPro" id="IPR036875">
    <property type="entry name" value="Znf_CCHC_sf"/>
</dbReference>
<dbReference type="AlphaFoldDB" id="A0AAW1JTQ1"/>
<reference evidence="2" key="1">
    <citation type="submission" date="2024-03" db="EMBL/GenBank/DDBJ databases">
        <title>WGS assembly of Saponaria officinalis var. Norfolk2.</title>
        <authorList>
            <person name="Jenkins J."/>
            <person name="Shu S."/>
            <person name="Grimwood J."/>
            <person name="Barry K."/>
            <person name="Goodstein D."/>
            <person name="Schmutz J."/>
            <person name="Leebens-Mack J."/>
            <person name="Osbourn A."/>
        </authorList>
    </citation>
    <scope>NUCLEOTIDE SEQUENCE [LARGE SCALE GENOMIC DNA]</scope>
    <source>
        <strain evidence="2">JIC</strain>
    </source>
</reference>
<dbReference type="Gene3D" id="4.10.60.10">
    <property type="entry name" value="Zinc finger, CCHC-type"/>
    <property type="match status" value="1"/>
</dbReference>
<dbReference type="InterPro" id="IPR029472">
    <property type="entry name" value="Copia-like_N"/>
</dbReference>
<comment type="caution">
    <text evidence="2">The sequence shown here is derived from an EMBL/GenBank/DDBJ whole genome shotgun (WGS) entry which is preliminary data.</text>
</comment>
<feature type="domain" description="Retrotransposon Copia-like N-terminal" evidence="1">
    <location>
        <begin position="27"/>
        <end position="73"/>
    </location>
</feature>
<dbReference type="PANTHER" id="PTHR37610:SF40">
    <property type="entry name" value="OS01G0909600 PROTEIN"/>
    <property type="match status" value="1"/>
</dbReference>
<organism evidence="2 3">
    <name type="scientific">Saponaria officinalis</name>
    <name type="common">Common soapwort</name>
    <name type="synonym">Lychnis saponaria</name>
    <dbReference type="NCBI Taxonomy" id="3572"/>
    <lineage>
        <taxon>Eukaryota</taxon>
        <taxon>Viridiplantae</taxon>
        <taxon>Streptophyta</taxon>
        <taxon>Embryophyta</taxon>
        <taxon>Tracheophyta</taxon>
        <taxon>Spermatophyta</taxon>
        <taxon>Magnoliopsida</taxon>
        <taxon>eudicotyledons</taxon>
        <taxon>Gunneridae</taxon>
        <taxon>Pentapetalae</taxon>
        <taxon>Caryophyllales</taxon>
        <taxon>Caryophyllaceae</taxon>
        <taxon>Caryophylleae</taxon>
        <taxon>Saponaria</taxon>
    </lineage>
</organism>
<name>A0AAW1JTQ1_SAPOF</name>
<keyword evidence="3" id="KW-1185">Reference proteome</keyword>
<gene>
    <name evidence="2" type="ORF">RND81_07G188000</name>
</gene>
<dbReference type="GO" id="GO:0003676">
    <property type="term" value="F:nucleic acid binding"/>
    <property type="evidence" value="ECO:0007669"/>
    <property type="project" value="InterPro"/>
</dbReference>
<dbReference type="GO" id="GO:0008270">
    <property type="term" value="F:zinc ion binding"/>
    <property type="evidence" value="ECO:0007669"/>
    <property type="project" value="InterPro"/>
</dbReference>